<name>A0A9N9J807_9GLOM</name>
<feature type="compositionally biased region" description="Basic and acidic residues" evidence="1">
    <location>
        <begin position="137"/>
        <end position="147"/>
    </location>
</feature>
<gene>
    <name evidence="2" type="ORF">RFULGI_LOCUS14713</name>
</gene>
<dbReference type="EMBL" id="CAJVPZ010043778">
    <property type="protein sequence ID" value="CAG8766320.1"/>
    <property type="molecule type" value="Genomic_DNA"/>
</dbReference>
<proteinExistence type="predicted"/>
<evidence type="ECO:0000256" key="1">
    <source>
        <dbReference type="SAM" id="MobiDB-lite"/>
    </source>
</evidence>
<sequence length="147" mass="16798">VETVKYNSVTSKPDIRMDMTIIYLHKSSRFKYLDSMGSNIKLQSSYFISELFRFSKSGKIMIEAIDINYLRPSAININISESSSSIMANALSIIDIIDDDINSLFDNENNIKKSANSSKNVNLQSEIEDQEIDREIDDQKIDDQEID</sequence>
<feature type="compositionally biased region" description="Acidic residues" evidence="1">
    <location>
        <begin position="126"/>
        <end position="136"/>
    </location>
</feature>
<evidence type="ECO:0000313" key="3">
    <source>
        <dbReference type="Proteomes" id="UP000789396"/>
    </source>
</evidence>
<reference evidence="2" key="1">
    <citation type="submission" date="2021-06" db="EMBL/GenBank/DDBJ databases">
        <authorList>
            <person name="Kallberg Y."/>
            <person name="Tangrot J."/>
            <person name="Rosling A."/>
        </authorList>
    </citation>
    <scope>NUCLEOTIDE SEQUENCE</scope>
    <source>
        <strain evidence="2">IN212</strain>
    </source>
</reference>
<feature type="non-terminal residue" evidence="2">
    <location>
        <position position="1"/>
    </location>
</feature>
<dbReference type="AlphaFoldDB" id="A0A9N9J807"/>
<accession>A0A9N9J807</accession>
<organism evidence="2 3">
    <name type="scientific">Racocetra fulgida</name>
    <dbReference type="NCBI Taxonomy" id="60492"/>
    <lineage>
        <taxon>Eukaryota</taxon>
        <taxon>Fungi</taxon>
        <taxon>Fungi incertae sedis</taxon>
        <taxon>Mucoromycota</taxon>
        <taxon>Glomeromycotina</taxon>
        <taxon>Glomeromycetes</taxon>
        <taxon>Diversisporales</taxon>
        <taxon>Gigasporaceae</taxon>
        <taxon>Racocetra</taxon>
    </lineage>
</organism>
<comment type="caution">
    <text evidence="2">The sequence shown here is derived from an EMBL/GenBank/DDBJ whole genome shotgun (WGS) entry which is preliminary data.</text>
</comment>
<evidence type="ECO:0000313" key="2">
    <source>
        <dbReference type="EMBL" id="CAG8766320.1"/>
    </source>
</evidence>
<feature type="region of interest" description="Disordered" evidence="1">
    <location>
        <begin position="116"/>
        <end position="147"/>
    </location>
</feature>
<dbReference type="Proteomes" id="UP000789396">
    <property type="component" value="Unassembled WGS sequence"/>
</dbReference>
<protein>
    <submittedName>
        <fullName evidence="2">1912_t:CDS:1</fullName>
    </submittedName>
</protein>
<keyword evidence="3" id="KW-1185">Reference proteome</keyword>